<feature type="non-terminal residue" evidence="1">
    <location>
        <position position="1"/>
    </location>
</feature>
<accession>A0A5T4YKJ3</accession>
<organism evidence="1">
    <name type="scientific">Salmonella enterica</name>
    <name type="common">Salmonella choleraesuis</name>
    <dbReference type="NCBI Taxonomy" id="28901"/>
    <lineage>
        <taxon>Bacteria</taxon>
        <taxon>Pseudomonadati</taxon>
        <taxon>Pseudomonadota</taxon>
        <taxon>Gammaproteobacteria</taxon>
        <taxon>Enterobacterales</taxon>
        <taxon>Enterobacteriaceae</taxon>
        <taxon>Salmonella</taxon>
    </lineage>
</organism>
<protein>
    <submittedName>
        <fullName evidence="1">RNA-dependent DNA polymerase</fullName>
    </submittedName>
</protein>
<evidence type="ECO:0000313" key="1">
    <source>
        <dbReference type="EMBL" id="EBL9230139.1"/>
    </source>
</evidence>
<reference evidence="1" key="1">
    <citation type="submission" date="2018-06" db="EMBL/GenBank/DDBJ databases">
        <authorList>
            <consortium name="PulseNet: The National Subtyping Network for Foodborne Disease Surveillance"/>
            <person name="Tarr C.L."/>
            <person name="Trees E."/>
            <person name="Katz L.S."/>
            <person name="Carleton-Romer H.A."/>
            <person name="Stroika S."/>
            <person name="Kucerova Z."/>
            <person name="Roache K.F."/>
            <person name="Sabol A.L."/>
            <person name="Besser J."/>
            <person name="Gerner-Smidt P."/>
        </authorList>
    </citation>
    <scope>NUCLEOTIDE SEQUENCE</scope>
    <source>
        <strain evidence="1">PNUSAS042456</strain>
    </source>
</reference>
<name>A0A5T4YKJ3_SALER</name>
<gene>
    <name evidence="1" type="ORF">DNE61_02845</name>
</gene>
<sequence length="56" mass="6692">IPNFDEYDITKKTYVLTHYFNKSVKGMTDEEIDYHFNKRISKQVKDIETDVKDAGY</sequence>
<comment type="caution">
    <text evidence="1">The sequence shown here is derived from an EMBL/GenBank/DDBJ whole genome shotgun (WGS) entry which is preliminary data.</text>
</comment>
<dbReference type="AlphaFoldDB" id="A0A5T4YKJ3"/>
<dbReference type="EMBL" id="AAGAQH010000004">
    <property type="protein sequence ID" value="EBL9230139.1"/>
    <property type="molecule type" value="Genomic_DNA"/>
</dbReference>
<proteinExistence type="predicted"/>